<evidence type="ECO:0000256" key="1">
    <source>
        <dbReference type="SAM" id="MobiDB-lite"/>
    </source>
</evidence>
<reference evidence="3" key="1">
    <citation type="submission" date="2019-10" db="EMBL/GenBank/DDBJ databases">
        <title>Lactobacillus agilis SY212 Whole Genome Sequencing Project.</title>
        <authorList>
            <person name="Suzuki S."/>
            <person name="Endo A."/>
            <person name="Maeno S."/>
            <person name="Shiwa Y."/>
            <person name="Matsutani M."/>
            <person name="Kajikawa A."/>
        </authorList>
    </citation>
    <scope>NUCLEOTIDE SEQUENCE</scope>
    <source>
        <strain evidence="3">SY212</strain>
    </source>
</reference>
<organism evidence="3">
    <name type="scientific">Ligilactobacillus agilis</name>
    <dbReference type="NCBI Taxonomy" id="1601"/>
    <lineage>
        <taxon>Bacteria</taxon>
        <taxon>Bacillati</taxon>
        <taxon>Bacillota</taxon>
        <taxon>Bacilli</taxon>
        <taxon>Lactobacillales</taxon>
        <taxon>Lactobacillaceae</taxon>
        <taxon>Ligilactobacillus</taxon>
    </lineage>
</organism>
<keyword evidence="2" id="KW-0812">Transmembrane</keyword>
<dbReference type="Proteomes" id="UP000494265">
    <property type="component" value="Unassembled WGS sequence"/>
</dbReference>
<name>A0A6F9XLS1_9LACO</name>
<dbReference type="RefSeq" id="WP_172584723.1">
    <property type="nucleotide sequence ID" value="NZ_BLAM01000125.1"/>
</dbReference>
<gene>
    <name evidence="3" type="ORF">SY212_12530</name>
</gene>
<dbReference type="AlphaFoldDB" id="A0A6F9XLS1"/>
<proteinExistence type="predicted"/>
<evidence type="ECO:0000256" key="2">
    <source>
        <dbReference type="SAM" id="Phobius"/>
    </source>
</evidence>
<comment type="caution">
    <text evidence="3">The sequence shown here is derived from an EMBL/GenBank/DDBJ whole genome shotgun (WGS) entry which is preliminary data.</text>
</comment>
<evidence type="ECO:0000313" key="3">
    <source>
        <dbReference type="EMBL" id="GET06223.1"/>
    </source>
</evidence>
<sequence length="397" mass="44592">MKFLKKISTLHLFNPHRKIERFGINLVVGFSLLFFGATISFMTYHHKQFVKMMTVDSNGSVSDFSRTDDVSLTLNKIRMSKDHHHAYIPVTFSDISKMSPLAKSYKVVIWTAKDRAKILYHVKGHLVMFGPTGRAVLVLDSTEKIQSQPLLVYIINTKKIPSTTADDVASQDKNSEYGNYDVATFKINPGAYSIQKHADVINNLDINSKNGIGLLYHYSFGDKDIKSLQAQIKNKNSLIKKNLAIANNLTTQLKLAGYHVPDAPKYLKSNWRPFDVVNINTGKTATGIDFDNYDYDSNSDPDLVAFSDTLQNSNGSDMHDSSAEMSNETETTAGTNAAQQWSDLQTAWTNIFQAKREIYVDIYGQLSKIKHQENNIFSQTTVGKQSNVVLRSPVEVD</sequence>
<keyword evidence="2" id="KW-0472">Membrane</keyword>
<feature type="region of interest" description="Disordered" evidence="1">
    <location>
        <begin position="314"/>
        <end position="336"/>
    </location>
</feature>
<accession>A0A6F9XLS1</accession>
<dbReference type="EMBL" id="BLAM01000125">
    <property type="protein sequence ID" value="GET06223.1"/>
    <property type="molecule type" value="Genomic_DNA"/>
</dbReference>
<feature type="transmembrane region" description="Helical" evidence="2">
    <location>
        <begin position="21"/>
        <end position="44"/>
    </location>
</feature>
<keyword evidence="2" id="KW-1133">Transmembrane helix</keyword>
<protein>
    <submittedName>
        <fullName evidence="3">Uncharacterized protein</fullName>
    </submittedName>
</protein>